<feature type="compositionally biased region" description="Basic and acidic residues" evidence="3">
    <location>
        <begin position="155"/>
        <end position="169"/>
    </location>
</feature>
<accession>A0ABY7G631</accession>
<protein>
    <submittedName>
        <fullName evidence="4">TATD2-like protein</fullName>
    </submittedName>
</protein>
<feature type="region of interest" description="Disordered" evidence="3">
    <location>
        <begin position="1213"/>
        <end position="1234"/>
    </location>
</feature>
<dbReference type="InterPro" id="IPR018228">
    <property type="entry name" value="DNase_TatD-rel_CS"/>
</dbReference>
<dbReference type="SUPFAM" id="SSF51556">
    <property type="entry name" value="Metallo-dependent hydrolases"/>
    <property type="match status" value="1"/>
</dbReference>
<reference evidence="4" key="1">
    <citation type="submission" date="2022-11" db="EMBL/GenBank/DDBJ databases">
        <title>Centuries of genome instability and evolution in soft-shell clam transmissible cancer (bioRxiv).</title>
        <authorList>
            <person name="Hart S.F.M."/>
            <person name="Yonemitsu M.A."/>
            <person name="Giersch R.M."/>
            <person name="Beal B.F."/>
            <person name="Arriagada G."/>
            <person name="Davis B.W."/>
            <person name="Ostrander E.A."/>
            <person name="Goff S.P."/>
            <person name="Metzger M.J."/>
        </authorList>
    </citation>
    <scope>NUCLEOTIDE SEQUENCE</scope>
    <source>
        <strain evidence="4">MELC-2E11</strain>
        <tissue evidence="4">Siphon/mantle</tissue>
    </source>
</reference>
<feature type="region of interest" description="Disordered" evidence="3">
    <location>
        <begin position="39"/>
        <end position="238"/>
    </location>
</feature>
<feature type="region of interest" description="Disordered" evidence="3">
    <location>
        <begin position="1862"/>
        <end position="1881"/>
    </location>
</feature>
<feature type="region of interest" description="Disordered" evidence="3">
    <location>
        <begin position="902"/>
        <end position="930"/>
    </location>
</feature>
<evidence type="ECO:0000313" key="5">
    <source>
        <dbReference type="Proteomes" id="UP001164746"/>
    </source>
</evidence>
<dbReference type="Gene3D" id="3.20.20.140">
    <property type="entry name" value="Metal-dependent hydrolases"/>
    <property type="match status" value="1"/>
</dbReference>
<feature type="region of interest" description="Disordered" evidence="3">
    <location>
        <begin position="805"/>
        <end position="825"/>
    </location>
</feature>
<gene>
    <name evidence="4" type="ORF">MAR_012460</name>
</gene>
<feature type="compositionally biased region" description="Polar residues" evidence="3">
    <location>
        <begin position="1866"/>
        <end position="1876"/>
    </location>
</feature>
<feature type="region of interest" description="Disordered" evidence="3">
    <location>
        <begin position="1636"/>
        <end position="1684"/>
    </location>
</feature>
<evidence type="ECO:0000313" key="4">
    <source>
        <dbReference type="EMBL" id="WAR26756.1"/>
    </source>
</evidence>
<proteinExistence type="inferred from homology"/>
<feature type="compositionally biased region" description="Polar residues" evidence="3">
    <location>
        <begin position="1360"/>
        <end position="1369"/>
    </location>
</feature>
<sequence>MSKEKSRTPGRVKSGIGRIFGKSMMELSLFSKVDAHTRHLDNKPSLPSHRRHVKDKSGDEVKRENEEVGTERNKGDTPSKGLEQGAGEMVGRVVNGADSVKGGENVKGLDDKQENGHAAKRGLGDSWSVDINSGSKSMVCRRNSFSAETAGTARTGEDNRKRFERKGSSDRLNASTESRSKKKSRKLTKKEREKRKKYVKRENEDWSENDSDEDAKRLLNRRNSRFGGRNNDRSKKQYATAKSVAYDLDRKNSTDISNLGSNKLAAQYNFTEDWSFEIKEENEKMDVIQGLGRNSCNENESPCMNAFEDVKVSEMNQIDNVGTMKGSLIENVGAADIKSVNAVKITDIQCVDAKKNQISKEKSVEQFGHISDQIGDSIKQKRDTIEEEDAAIVQISNESSEQYPKDIIFPQMQSTPKKETIKRCSNTVAESTGNNETTYKRMSKGAEIGKAEHENQGLSPFHFYSSEELRKIGRNMPPVDVVKNGLIDFAEMPEDIVNVDKESDDICSDEWKPGYGLFEEQKINEPYYMSERCQSPYKDFERLYAINDEKNEGGRLERIAEEVVQFSHFQFSAPMEFSNPPPNFHPQVPEQFRPPLTMSDSELMPDGHGLFPLVRGSRRGYGRGNARARPFTHNRYDYGNSWISGSSGYSSGYSDKPFRRDYAHMVENRKELLLMDLGASWTHQESEDWTSEIADCGNKKETIDNENVKECVKLSKNKQESKVEIQETENWESEIDEKEKINMNLDACVKEGDVLQECVKKIKCELIDENVYANVSNKELYLPPPIPEILDLSENIEMEKDTVVEKVQKSDKPYLPPPIPDMGELERNENENVTGLVDGKIETSNQVFLPPSIPSTENKRMVKNPGSLYLPPSPPTLEVSLDADKLVNVLSKEKESYVEQLGNNVESLDNVKDGYERDDDTEKDSLEASSYGLSKASATKICAWFEKMPDETSSISSGWTQPEAVYTNVASETEVSDLPLDNVVKSRKEKLDRNVESSSSGSMISVKSDVINATQEESTDGFKVSDEFRGTAAQMNDPYGSRGSGYSPGYEHSWYYNPWMNGNCGYPSEQEYWYHTQQQMAWEWYVYQQELERMHQVDQAISRQTMYKSEMSERNADMGVKVGMGKKAESKIVETSKKLHEKIEPVCADPSDNDKPKKWATWKDSQELGDYEEVNGSNEDKRAEVFGTEYARERGVGKSFSKNNERPLQTVPETSEVKGTENIPSAKNQNTTNSDSVCRCRPCDIKYIIWQECKCPAGNPRKLRILPHVPGEGSVDLGYQSYESLEHEEPTLHSRLSAWQPFCSTPALKEPILELTEPSIGCERKIPIGQGQYQDVDQRCSANREVFACPEKATKESSATEKSQTQDYQGQKFPHRDYRNLPKCLETSASHLAAAMEGLNQAGISEKSLDSALHSVTKRLEEFKKQAGMGDCGEDLGSDNVVKRSKERDTDFNGNEIGGGWAEAQGVEKRNSSELSERHIGAYSEKIQGFSQFGKERGIQNVSEMNPSGYQKKGGNFASLDSGLKPQLFSPERPKTPPSSPVKGQNTQKVNQQYLNARQLQQQVGWKPQTLTSLLETIQKTTGVKFDESGKEVIKDNGDEEIIPEHDMLGTNFRPPGFLWGPNDYRFPRAMTYRPDCRGMRPPPSPYTPPPPPPPPPPTPASAEDKDHSKKGQERFNWDPRMPQSYQMPMRMPPFMPQMPPGPQMPYGPQLPYAEGKVPWKLVEYAASDESSGSDIEPFDLATLNKVDSMTFYSGKHTVNNKTPANHTAKKFKTSPEYEEVKKGATKVARDVPGKVKQKTLKSFTAEDPLKKGMVVYSQKRHSPWNNHPSSVVASRSAKEESQNMYNKGATRNKAFATVVAENNRPESSQGASGNSEYKGETCPIVDEKENASSYMLPPKNNSPFFWGNYTPPSNSALTGKAVEPEPTAKMGWEPQGSTPKMKRRLSNLGVSPGQSGSPALYSPAETETEIQSVRTQWRTNFKLFHDFGVMYIDTHCHLDFLFSREKFEGRTLSAYREKHPETFPDQFEGCVAVFCNPQTFTPGGGLWQDVAKEDNVWIAMGCHPKMATGFNQNAEKGLKRCMKHPKCIALGEIGLDYSGSFYQHMEVQKRVFRIQLEMAITMRKPLVIHCRDAEEDCLEIIKEIPKDELEFSNPGLAVTVAKEIAQYQEIPVAMVLRQCRINTKFIYGV</sequence>
<keyword evidence="5" id="KW-1185">Reference proteome</keyword>
<dbReference type="PANTHER" id="PTHR46363:SF1">
    <property type="entry name" value="DEOXYRIBONUCLEASE TATDN2-RELATED"/>
    <property type="match status" value="1"/>
</dbReference>
<dbReference type="InterPro" id="IPR032466">
    <property type="entry name" value="Metal_Hydrolase"/>
</dbReference>
<dbReference type="PROSITE" id="PS01137">
    <property type="entry name" value="TATD_1"/>
    <property type="match status" value="1"/>
</dbReference>
<dbReference type="Proteomes" id="UP001164746">
    <property type="component" value="Chromosome 14"/>
</dbReference>
<feature type="compositionally biased region" description="Pro residues" evidence="3">
    <location>
        <begin position="1641"/>
        <end position="1660"/>
    </location>
</feature>
<feature type="compositionally biased region" description="Basic and acidic residues" evidence="3">
    <location>
        <begin position="55"/>
        <end position="77"/>
    </location>
</feature>
<dbReference type="EMBL" id="CP111025">
    <property type="protein sequence ID" value="WAR26756.1"/>
    <property type="molecule type" value="Genomic_DNA"/>
</dbReference>
<keyword evidence="2" id="KW-0378">Hydrolase</keyword>
<comment type="similarity">
    <text evidence="1">Belongs to the metallo-dependent hydrolases superfamily. TatD-type hydrolase family.</text>
</comment>
<evidence type="ECO:0000256" key="1">
    <source>
        <dbReference type="ARBA" id="ARBA00009275"/>
    </source>
</evidence>
<dbReference type="PANTHER" id="PTHR46363">
    <property type="entry name" value="DEOXYRIBONUCLEASE TATDN2-RELATED"/>
    <property type="match status" value="1"/>
</dbReference>
<feature type="region of interest" description="Disordered" evidence="3">
    <location>
        <begin position="1351"/>
        <end position="1373"/>
    </location>
</feature>
<feature type="compositionally biased region" description="Basic residues" evidence="3">
    <location>
        <begin position="180"/>
        <end position="199"/>
    </location>
</feature>
<feature type="compositionally biased region" description="Basic and acidic residues" evidence="3">
    <location>
        <begin position="1663"/>
        <end position="1678"/>
    </location>
</feature>
<name>A0ABY7G631_MYAAR</name>
<evidence type="ECO:0000256" key="3">
    <source>
        <dbReference type="SAM" id="MobiDB-lite"/>
    </source>
</evidence>
<feature type="compositionally biased region" description="Polar residues" evidence="3">
    <location>
        <begin position="1222"/>
        <end position="1234"/>
    </location>
</feature>
<feature type="compositionally biased region" description="Basic and acidic residues" evidence="3">
    <location>
        <begin position="107"/>
        <end position="117"/>
    </location>
</feature>
<dbReference type="PROSITE" id="PS01090">
    <property type="entry name" value="TATD_2"/>
    <property type="match status" value="1"/>
</dbReference>
<organism evidence="4 5">
    <name type="scientific">Mya arenaria</name>
    <name type="common">Soft-shell clam</name>
    <dbReference type="NCBI Taxonomy" id="6604"/>
    <lineage>
        <taxon>Eukaryota</taxon>
        <taxon>Metazoa</taxon>
        <taxon>Spiralia</taxon>
        <taxon>Lophotrochozoa</taxon>
        <taxon>Mollusca</taxon>
        <taxon>Bivalvia</taxon>
        <taxon>Autobranchia</taxon>
        <taxon>Heteroconchia</taxon>
        <taxon>Euheterodonta</taxon>
        <taxon>Imparidentia</taxon>
        <taxon>Neoheterodontei</taxon>
        <taxon>Myida</taxon>
        <taxon>Myoidea</taxon>
        <taxon>Myidae</taxon>
        <taxon>Mya</taxon>
    </lineage>
</organism>
<dbReference type="InterPro" id="IPR001130">
    <property type="entry name" value="TatD-like"/>
</dbReference>
<evidence type="ECO:0000256" key="2">
    <source>
        <dbReference type="ARBA" id="ARBA00022801"/>
    </source>
</evidence>
<feature type="region of interest" description="Disordered" evidence="3">
    <location>
        <begin position="1506"/>
        <end position="1546"/>
    </location>
</feature>
<dbReference type="Pfam" id="PF01026">
    <property type="entry name" value="TatD_DNase"/>
    <property type="match status" value="1"/>
</dbReference>